<protein>
    <submittedName>
        <fullName evidence="1">Uncharacterized protein</fullName>
    </submittedName>
</protein>
<proteinExistence type="predicted"/>
<comment type="caution">
    <text evidence="1">The sequence shown here is derived from an EMBL/GenBank/DDBJ whole genome shotgun (WGS) entry which is preliminary data.</text>
</comment>
<evidence type="ECO:0000313" key="1">
    <source>
        <dbReference type="EMBL" id="KJF78063.1"/>
    </source>
</evidence>
<reference evidence="1 2" key="1">
    <citation type="submission" date="2015-02" db="EMBL/GenBank/DDBJ databases">
        <title>Whole genome shotgun sequencing of cultured foodborne pathogen.</title>
        <authorList>
            <person name="Timme R."/>
            <person name="Allard M.W."/>
            <person name="Strain E."/>
            <person name="Evans P.S."/>
            <person name="Brown E."/>
        </authorList>
    </citation>
    <scope>NUCLEOTIDE SEQUENCE [LARGE SCALE GENOMIC DNA]</scope>
    <source>
        <strain evidence="1 2">GCSL-TSO-24</strain>
    </source>
</reference>
<evidence type="ECO:0000313" key="2">
    <source>
        <dbReference type="Proteomes" id="UP000032582"/>
    </source>
</evidence>
<name>A0A0D8LBC8_MORMO</name>
<gene>
    <name evidence="1" type="ORF">UA45_08670</name>
</gene>
<dbReference type="AlphaFoldDB" id="A0A0D8LBC8"/>
<dbReference type="Proteomes" id="UP000032582">
    <property type="component" value="Unassembled WGS sequence"/>
</dbReference>
<sequence length="165" mass="18189">MNNNSTDAMKQPKFVITAQPVCYVRPVTALTPQIDISRIRTGAFCEPVFATISDDDIRPTEAYIAELQAQGVDKLADSIQDIYDALTEYHCDTGILITLRDEINRCRSFAEKLRSPAVQLCNCDSCICTTSTNALCESVMTGHTNLCDNCRNKLNDGALRQGESS</sequence>
<accession>A0A0D8LBC8</accession>
<dbReference type="EMBL" id="JZSH01000079">
    <property type="protein sequence ID" value="KJF78063.1"/>
    <property type="molecule type" value="Genomic_DNA"/>
</dbReference>
<dbReference type="PATRIC" id="fig|582.24.peg.2701"/>
<organism evidence="1 2">
    <name type="scientific">Morganella morganii</name>
    <name type="common">Proteus morganii</name>
    <dbReference type="NCBI Taxonomy" id="582"/>
    <lineage>
        <taxon>Bacteria</taxon>
        <taxon>Pseudomonadati</taxon>
        <taxon>Pseudomonadota</taxon>
        <taxon>Gammaproteobacteria</taxon>
        <taxon>Enterobacterales</taxon>
        <taxon>Morganellaceae</taxon>
        <taxon>Morganella</taxon>
    </lineage>
</organism>